<dbReference type="SUPFAM" id="SSF53335">
    <property type="entry name" value="S-adenosyl-L-methionine-dependent methyltransferases"/>
    <property type="match status" value="1"/>
</dbReference>
<evidence type="ECO:0000256" key="8">
    <source>
        <dbReference type="ARBA" id="ARBA00022691"/>
    </source>
</evidence>
<comment type="function">
    <text evidence="13">S-adenosyl-L-methionine-dependent methyltransferase that specifically methylates the N(1) position of adenine in helix 25.1 in 25S rRNA. Required both for ribosomal 40S and 60S subunits biogenesis. Required for efficient pre-rRNA cleavage at site A2.</text>
</comment>
<evidence type="ECO:0000256" key="5">
    <source>
        <dbReference type="ARBA" id="ARBA00022552"/>
    </source>
</evidence>
<evidence type="ECO:0000256" key="14">
    <source>
        <dbReference type="SAM" id="Phobius"/>
    </source>
</evidence>
<dbReference type="GO" id="GO:0006325">
    <property type="term" value="P:chromatin organization"/>
    <property type="evidence" value="ECO:0007669"/>
    <property type="project" value="UniProtKB-KW"/>
</dbReference>
<dbReference type="GO" id="GO:0042273">
    <property type="term" value="P:ribosomal large subunit biogenesis"/>
    <property type="evidence" value="ECO:0007669"/>
    <property type="project" value="TreeGrafter"/>
</dbReference>
<dbReference type="GO" id="GO:0005730">
    <property type="term" value="C:nucleolus"/>
    <property type="evidence" value="ECO:0007669"/>
    <property type="project" value="UniProtKB-SubCell"/>
</dbReference>
<gene>
    <name evidence="15" type="primary">RRP8</name>
    <name evidence="15" type="ORF">HK103_003871</name>
</gene>
<dbReference type="FunFam" id="1.10.10.2150:FF:000001">
    <property type="entry name" value="Ribosomal RNA-processing protein 8"/>
    <property type="match status" value="1"/>
</dbReference>
<proteinExistence type="inferred from homology"/>
<keyword evidence="14" id="KW-1133">Transmembrane helix</keyword>
<dbReference type="GO" id="GO:0016433">
    <property type="term" value="F:rRNA (adenine) methyltransferase activity"/>
    <property type="evidence" value="ECO:0007669"/>
    <property type="project" value="UniProtKB-ARBA"/>
</dbReference>
<reference evidence="15" key="1">
    <citation type="submission" date="2020-05" db="EMBL/GenBank/DDBJ databases">
        <title>Phylogenomic resolution of chytrid fungi.</title>
        <authorList>
            <person name="Stajich J.E."/>
            <person name="Amses K."/>
            <person name="Simmons R."/>
            <person name="Seto K."/>
            <person name="Myers J."/>
            <person name="Bonds A."/>
            <person name="Quandt C.A."/>
            <person name="Barry K."/>
            <person name="Liu P."/>
            <person name="Grigoriev I."/>
            <person name="Longcore J.E."/>
            <person name="James T.Y."/>
        </authorList>
    </citation>
    <scope>NUCLEOTIDE SEQUENCE</scope>
    <source>
        <strain evidence="15">PLAUS21</strain>
    </source>
</reference>
<keyword evidence="14" id="KW-0812">Transmembrane</keyword>
<keyword evidence="8 13" id="KW-0949">S-adenosyl-L-methionine</keyword>
<dbReference type="InterPro" id="IPR029063">
    <property type="entry name" value="SAM-dependent_MTases_sf"/>
</dbReference>
<dbReference type="Gene3D" id="1.10.10.2150">
    <property type="entry name" value="Ribosomal RNA-processing protein 8, N-terminal domain"/>
    <property type="match status" value="1"/>
</dbReference>
<evidence type="ECO:0000256" key="10">
    <source>
        <dbReference type="ARBA" id="ARBA00023015"/>
    </source>
</evidence>
<evidence type="ECO:0000256" key="7">
    <source>
        <dbReference type="ARBA" id="ARBA00022679"/>
    </source>
</evidence>
<comment type="caution">
    <text evidence="15">The sequence shown here is derived from an EMBL/GenBank/DDBJ whole genome shotgun (WGS) entry which is preliminary data.</text>
</comment>
<dbReference type="Pfam" id="PF05148">
    <property type="entry name" value="Methyltransf_8"/>
    <property type="match status" value="1"/>
</dbReference>
<accession>A0AAD5URY6</accession>
<keyword evidence="7 13" id="KW-0808">Transferase</keyword>
<dbReference type="AlphaFoldDB" id="A0AAD5URY6"/>
<evidence type="ECO:0000256" key="1">
    <source>
        <dbReference type="ARBA" id="ARBA00004604"/>
    </source>
</evidence>
<organism evidence="15 16">
    <name type="scientific">Boothiomyces macroporosus</name>
    <dbReference type="NCBI Taxonomy" id="261099"/>
    <lineage>
        <taxon>Eukaryota</taxon>
        <taxon>Fungi</taxon>
        <taxon>Fungi incertae sedis</taxon>
        <taxon>Chytridiomycota</taxon>
        <taxon>Chytridiomycota incertae sedis</taxon>
        <taxon>Chytridiomycetes</taxon>
        <taxon>Rhizophydiales</taxon>
        <taxon>Terramycetaceae</taxon>
        <taxon>Boothiomyces</taxon>
    </lineage>
</organism>
<dbReference type="PANTHER" id="PTHR12787">
    <property type="entry name" value="RIBOSOMAL RNA-PROCESSING PROTEIN 8"/>
    <property type="match status" value="1"/>
</dbReference>
<evidence type="ECO:0000256" key="13">
    <source>
        <dbReference type="RuleBase" id="RU365074"/>
    </source>
</evidence>
<keyword evidence="9" id="KW-0156">Chromatin regulator</keyword>
<evidence type="ECO:0000313" key="16">
    <source>
        <dbReference type="Proteomes" id="UP001210925"/>
    </source>
</evidence>
<keyword evidence="16" id="KW-1185">Reference proteome</keyword>
<comment type="subcellular location">
    <subcellularLocation>
        <location evidence="1 13">Nucleus</location>
        <location evidence="1 13">Nucleolus</location>
    </subcellularLocation>
</comment>
<dbReference type="InterPro" id="IPR007823">
    <property type="entry name" value="RRP8"/>
</dbReference>
<dbReference type="PANTHER" id="PTHR12787:SF0">
    <property type="entry name" value="RIBOSOMAL RNA-PROCESSING PROTEIN 8"/>
    <property type="match status" value="1"/>
</dbReference>
<dbReference type="EC" id="2.1.1.-" evidence="13"/>
<dbReference type="FunFam" id="3.40.50.150:FF:000068">
    <property type="entry name" value="Ribosomal RNA-processing protein 8"/>
    <property type="match status" value="1"/>
</dbReference>
<dbReference type="InterPro" id="IPR042036">
    <property type="entry name" value="RRP8_N"/>
</dbReference>
<dbReference type="EMBL" id="JADGKB010000003">
    <property type="protein sequence ID" value="KAJ3262028.1"/>
    <property type="molecule type" value="Genomic_DNA"/>
</dbReference>
<dbReference type="CDD" id="cd02440">
    <property type="entry name" value="AdoMet_MTases"/>
    <property type="match status" value="1"/>
</dbReference>
<evidence type="ECO:0000256" key="12">
    <source>
        <dbReference type="ARBA" id="ARBA00023242"/>
    </source>
</evidence>
<keyword evidence="5 13" id="KW-0698">rRNA processing</keyword>
<dbReference type="Gene3D" id="3.40.50.150">
    <property type="entry name" value="Vaccinia Virus protein VP39"/>
    <property type="match status" value="1"/>
</dbReference>
<name>A0AAD5URY6_9FUNG</name>
<evidence type="ECO:0000313" key="15">
    <source>
        <dbReference type="EMBL" id="KAJ3262028.1"/>
    </source>
</evidence>
<keyword evidence="10" id="KW-0805">Transcription regulation</keyword>
<sequence length="418" mass="47801">MLWATGFSLLIYNTGLPLGVIYSFVLVGLGWTAIMFHQVILYKQAVKNVAISEKQDLLTAIDQEKGNIIANRTPLERIISLKTLHGSLMFVSWLNIAGRLMITNPADKFECYAYPAFKAVDTQYFNGSLYNLTAIETTDPNAKFPWKGWEGGWAVLMSLDIKEQNQVELEKKKSGSSTAKHIEKKPKLNEIKKPQKVEKKLTTLQEKYQKKLTGSKFRWLNETLYTTTSKNAIELFQKQPELFDIYHQGFSSQVEDWPTNPVDIYIDYLRQKENIVVADMGCGEAKIARELHQKLKIHSFDLVARNEFITACDISKVPLKKESVDVVIFCLSLMGTNFTDFLNEAHRILKKSSELKVCEVKSRISDLKEFIVGVENLGFKLTKKDEKNKMFVLLDFTKTEKKAGDAMPVLKPCLYKKR</sequence>
<evidence type="ECO:0000256" key="3">
    <source>
        <dbReference type="ARBA" id="ARBA00020203"/>
    </source>
</evidence>
<feature type="transmembrane region" description="Helical" evidence="14">
    <location>
        <begin position="20"/>
        <end position="42"/>
    </location>
</feature>
<protein>
    <recommendedName>
        <fullName evidence="3 13">Ribosomal RNA-processing protein 8</fullName>
        <ecNumber evidence="13">2.1.1.-</ecNumber>
    </recommendedName>
</protein>
<evidence type="ECO:0000256" key="11">
    <source>
        <dbReference type="ARBA" id="ARBA00023163"/>
    </source>
</evidence>
<evidence type="ECO:0000256" key="9">
    <source>
        <dbReference type="ARBA" id="ARBA00022853"/>
    </source>
</evidence>
<evidence type="ECO:0000256" key="6">
    <source>
        <dbReference type="ARBA" id="ARBA00022603"/>
    </source>
</evidence>
<comment type="similarity">
    <text evidence="2 13">Belongs to the methyltransferase superfamily. RRP8 family.</text>
</comment>
<keyword evidence="6 13" id="KW-0489">Methyltransferase</keyword>
<dbReference type="Proteomes" id="UP001210925">
    <property type="component" value="Unassembled WGS sequence"/>
</dbReference>
<evidence type="ECO:0000256" key="4">
    <source>
        <dbReference type="ARBA" id="ARBA00022491"/>
    </source>
</evidence>
<evidence type="ECO:0000256" key="2">
    <source>
        <dbReference type="ARBA" id="ARBA00006301"/>
    </source>
</evidence>
<keyword evidence="4" id="KW-0678">Repressor</keyword>
<keyword evidence="12 13" id="KW-0539">Nucleus</keyword>
<keyword evidence="14" id="KW-0472">Membrane</keyword>
<keyword evidence="11" id="KW-0804">Transcription</keyword>